<name>A0A2V1PA27_9RHOB</name>
<dbReference type="RefSeq" id="WP_146193217.1">
    <property type="nucleotide sequence ID" value="NZ_QETF01000002.1"/>
</dbReference>
<dbReference type="Proteomes" id="UP000245293">
    <property type="component" value="Unassembled WGS sequence"/>
</dbReference>
<dbReference type="OrthoDB" id="582074at2"/>
<dbReference type="AlphaFoldDB" id="A0A2V1PA27"/>
<keyword evidence="2" id="KW-1185">Reference proteome</keyword>
<proteinExistence type="predicted"/>
<protein>
    <submittedName>
        <fullName evidence="1">Uncharacterized protein</fullName>
    </submittedName>
</protein>
<evidence type="ECO:0000313" key="1">
    <source>
        <dbReference type="EMBL" id="PWG18187.1"/>
    </source>
</evidence>
<comment type="caution">
    <text evidence="1">The sequence shown here is derived from an EMBL/GenBank/DDBJ whole genome shotgun (WGS) entry which is preliminary data.</text>
</comment>
<accession>A0A2V1PA27</accession>
<sequence>MYESAPRRTELRKFAVTLRDAPTWPVKEVPFELERAIFYSAVVLRKLIEDRKLTDSFAAEKLRVRVHAANAPEKSSWWRNMPGSVEFDWQNASVTDVAVNELCSQIVHLFGRYWWVDEDDELSGMVVCSHRHQDRQGFHIGFIMWAGLLEKAAKDWPTQRTIHAGGEHKVE</sequence>
<organism evidence="1 2">
    <name type="scientific">Salibaculum griseiflavum</name>
    <dbReference type="NCBI Taxonomy" id="1914409"/>
    <lineage>
        <taxon>Bacteria</taxon>
        <taxon>Pseudomonadati</taxon>
        <taxon>Pseudomonadota</taxon>
        <taxon>Alphaproteobacteria</taxon>
        <taxon>Rhodobacterales</taxon>
        <taxon>Roseobacteraceae</taxon>
        <taxon>Salibaculum</taxon>
    </lineage>
</organism>
<evidence type="ECO:0000313" key="2">
    <source>
        <dbReference type="Proteomes" id="UP000245293"/>
    </source>
</evidence>
<dbReference type="EMBL" id="QETF01000002">
    <property type="protein sequence ID" value="PWG18187.1"/>
    <property type="molecule type" value="Genomic_DNA"/>
</dbReference>
<reference evidence="2" key="1">
    <citation type="submission" date="2018-05" db="EMBL/GenBank/DDBJ databases">
        <authorList>
            <person name="Du Z."/>
            <person name="Wang X."/>
        </authorList>
    </citation>
    <scope>NUCLEOTIDE SEQUENCE [LARGE SCALE GENOMIC DNA]</scope>
    <source>
        <strain evidence="2">WDS4C29</strain>
    </source>
</reference>
<gene>
    <name evidence="1" type="ORF">DFK10_02745</name>
</gene>